<dbReference type="KEGG" id="cbx:Cenrod_1500"/>
<keyword evidence="2" id="KW-1185">Reference proteome</keyword>
<proteinExistence type="predicted"/>
<reference evidence="1 2" key="1">
    <citation type="journal article" date="2013" name="Genome Biol.">
        <title>Genomic analysis reveals key aspects of prokaryotic symbiosis in the phototrophic consortium "Chlorochromatium aggregatum".</title>
        <authorList>
            <person name="Liu Z."/>
            <person name="Muller J."/>
            <person name="Li T."/>
            <person name="Alvey R.M."/>
            <person name="Vogl K."/>
            <person name="Frigaard N.U."/>
            <person name="Rockwell N.C."/>
            <person name="Boyd E.S."/>
            <person name="Tomsho L.P."/>
            <person name="Schuster S.C."/>
            <person name="Henke P."/>
            <person name="Rohde M."/>
            <person name="Overmann J."/>
            <person name="Bryant D.A."/>
        </authorList>
    </citation>
    <scope>NUCLEOTIDE SEQUENCE [LARGE SCALE GENOMIC DNA]</scope>
    <source>
        <strain evidence="1">CR</strain>
    </source>
</reference>
<gene>
    <name evidence="1" type="ORF">Cenrod_1500</name>
</gene>
<dbReference type="Proteomes" id="UP000017184">
    <property type="component" value="Chromosome"/>
</dbReference>
<organism evidence="1 2">
    <name type="scientific">Candidatus Symbiobacter mobilis CR</name>
    <dbReference type="NCBI Taxonomy" id="946483"/>
    <lineage>
        <taxon>Bacteria</taxon>
        <taxon>Pseudomonadati</taxon>
        <taxon>Pseudomonadota</taxon>
        <taxon>Betaproteobacteria</taxon>
        <taxon>Burkholderiales</taxon>
        <taxon>Comamonadaceae</taxon>
    </lineage>
</organism>
<dbReference type="EMBL" id="CP004885">
    <property type="protein sequence ID" value="AGX87586.1"/>
    <property type="molecule type" value="Genomic_DNA"/>
</dbReference>
<evidence type="ECO:0000313" key="1">
    <source>
        <dbReference type="EMBL" id="AGX87586.1"/>
    </source>
</evidence>
<evidence type="ECO:0000313" key="2">
    <source>
        <dbReference type="Proteomes" id="UP000017184"/>
    </source>
</evidence>
<dbReference type="AlphaFoldDB" id="U5N7R1"/>
<accession>U5N7R1</accession>
<dbReference type="HOGENOM" id="CLU_2664308_0_0_4"/>
<dbReference type="STRING" id="946483.Cenrod_1500"/>
<name>U5N7R1_9BURK</name>
<sequence length="75" mass="8096">MQGGKPCHRPVGRFWIVACEGTHHATAAIGATSSATPFRVCQCTLWLEFSDRTVQTRGFKAYGNHGVTSIMGWGG</sequence>
<protein>
    <submittedName>
        <fullName evidence="1">Uncharacterized protein</fullName>
    </submittedName>
</protein>